<feature type="transmembrane region" description="Helical" evidence="2">
    <location>
        <begin position="151"/>
        <end position="170"/>
    </location>
</feature>
<feature type="transmembrane region" description="Helical" evidence="2">
    <location>
        <begin position="182"/>
        <end position="202"/>
    </location>
</feature>
<feature type="transmembrane region" description="Helical" evidence="2">
    <location>
        <begin position="284"/>
        <end position="304"/>
    </location>
</feature>
<dbReference type="AlphaFoldDB" id="E0DEF9"/>
<dbReference type="InterPro" id="IPR002656">
    <property type="entry name" value="Acyl_transf_3_dom"/>
</dbReference>
<dbReference type="InterPro" id="IPR050879">
    <property type="entry name" value="Acyltransferase_3"/>
</dbReference>
<feature type="transmembrane region" description="Helical" evidence="2">
    <location>
        <begin position="105"/>
        <end position="131"/>
    </location>
</feature>
<dbReference type="RefSeq" id="WP_005525240.1">
    <property type="nucleotide sequence ID" value="NZ_ACSH02000004.1"/>
</dbReference>
<keyword evidence="4" id="KW-0808">Transferase</keyword>
<evidence type="ECO:0000313" key="4">
    <source>
        <dbReference type="EMBL" id="EFM49536.1"/>
    </source>
</evidence>
<dbReference type="GO" id="GO:0016020">
    <property type="term" value="C:membrane"/>
    <property type="evidence" value="ECO:0007669"/>
    <property type="project" value="TreeGrafter"/>
</dbReference>
<dbReference type="PANTHER" id="PTHR23028:SF53">
    <property type="entry name" value="ACYL_TRANSF_3 DOMAIN-CONTAINING PROTEIN"/>
    <property type="match status" value="1"/>
</dbReference>
<keyword evidence="4" id="KW-0012">Acyltransferase</keyword>
<feature type="transmembrane region" description="Helical" evidence="2">
    <location>
        <begin position="214"/>
        <end position="232"/>
    </location>
</feature>
<feature type="domain" description="Acyltransferase 3" evidence="3">
    <location>
        <begin position="32"/>
        <end position="364"/>
    </location>
</feature>
<organism evidence="4 5">
    <name type="scientific">Corynebacterium matruchotii ATCC 14266</name>
    <dbReference type="NCBI Taxonomy" id="553207"/>
    <lineage>
        <taxon>Bacteria</taxon>
        <taxon>Bacillati</taxon>
        <taxon>Actinomycetota</taxon>
        <taxon>Actinomycetes</taxon>
        <taxon>Mycobacteriales</taxon>
        <taxon>Corynebacteriaceae</taxon>
        <taxon>Corynebacterium</taxon>
    </lineage>
</organism>
<dbReference type="GeneID" id="84573506"/>
<feature type="transmembrane region" description="Helical" evidence="2">
    <location>
        <begin position="61"/>
        <end position="84"/>
    </location>
</feature>
<dbReference type="GO" id="GO:0016747">
    <property type="term" value="F:acyltransferase activity, transferring groups other than amino-acyl groups"/>
    <property type="evidence" value="ECO:0007669"/>
    <property type="project" value="InterPro"/>
</dbReference>
<dbReference type="STRING" id="553207.HMPREF0299_7354"/>
<proteinExistence type="predicted"/>
<dbReference type="PANTHER" id="PTHR23028">
    <property type="entry name" value="ACETYLTRANSFERASE"/>
    <property type="match status" value="1"/>
</dbReference>
<evidence type="ECO:0000256" key="1">
    <source>
        <dbReference type="SAM" id="MobiDB-lite"/>
    </source>
</evidence>
<keyword evidence="2" id="KW-0472">Membrane</keyword>
<feature type="transmembrane region" description="Helical" evidence="2">
    <location>
        <begin position="253"/>
        <end position="272"/>
    </location>
</feature>
<dbReference type="eggNOG" id="COG1835">
    <property type="taxonomic scope" value="Bacteria"/>
</dbReference>
<feature type="region of interest" description="Disordered" evidence="1">
    <location>
        <begin position="1"/>
        <end position="26"/>
    </location>
</feature>
<gene>
    <name evidence="4" type="ORF">HMPREF0299_7354</name>
</gene>
<evidence type="ECO:0000259" key="3">
    <source>
        <dbReference type="Pfam" id="PF01757"/>
    </source>
</evidence>
<feature type="transmembrane region" description="Helical" evidence="2">
    <location>
        <begin position="349"/>
        <end position="372"/>
    </location>
</feature>
<keyword evidence="2" id="KW-1133">Transmembrane helix</keyword>
<keyword evidence="2" id="KW-0812">Transmembrane</keyword>
<keyword evidence="5" id="KW-1185">Reference proteome</keyword>
<name>E0DEF9_9CORY</name>
<reference evidence="4" key="1">
    <citation type="submission" date="2010-08" db="EMBL/GenBank/DDBJ databases">
        <authorList>
            <person name="Harkins D.M."/>
            <person name="Madupu R."/>
            <person name="Durkin A.S."/>
            <person name="Torralba M."/>
            <person name="Methe B."/>
            <person name="Sutton G.G."/>
            <person name="Nelson K.E."/>
        </authorList>
    </citation>
    <scope>NUCLEOTIDE SEQUENCE [LARGE SCALE GENOMIC DNA]</scope>
    <source>
        <strain evidence="4">ATCC 14266</strain>
    </source>
</reference>
<dbReference type="Pfam" id="PF01757">
    <property type="entry name" value="Acyl_transf_3"/>
    <property type="match status" value="1"/>
</dbReference>
<sequence>MFPSYPPSAPTTSSSPPQVPAGSQHRRGFKPQLEGLRGVSAVAIMTTHVAFQTGIDPHGNIGAILGRFDYFLAVFFAFSAYLLWRGMDFHRGMLVTYFHRRFWRVVPAYWVYVVVVLALVPEAFGASWVSVLSTLSFTQIYLPEGFLGGMTHLWSLCVEVVFYLVMPLLGWALRNVGPAKRIMVFCGLALLSLGWAFLPVVADSPREHVPNMQIFFPGFFCWYAVGLIAAEVEELRRRRGVMDKPVKVFQYRWAWWLVAFFVMWLAGQEFFGPVGLEHPSAGEFALRVIAGTVMCACVFLPYAFHSAPSFLDWRIISYLGRISYSFFLWHLAVLGAVLPLLGIRPFTGGFLVVLPLTFIGSFIVGSCGYVLVEWPFRSARAAKLTLLRIFR</sequence>
<evidence type="ECO:0000313" key="5">
    <source>
        <dbReference type="Proteomes" id="UP000004218"/>
    </source>
</evidence>
<comment type="caution">
    <text evidence="4">The sequence shown here is derived from an EMBL/GenBank/DDBJ whole genome shotgun (WGS) entry which is preliminary data.</text>
</comment>
<feature type="transmembrane region" description="Helical" evidence="2">
    <location>
        <begin position="324"/>
        <end position="343"/>
    </location>
</feature>
<dbReference type="EMBL" id="ACSH02000004">
    <property type="protein sequence ID" value="EFM49536.1"/>
    <property type="molecule type" value="Genomic_DNA"/>
</dbReference>
<dbReference type="Proteomes" id="UP000004218">
    <property type="component" value="Unassembled WGS sequence"/>
</dbReference>
<protein>
    <submittedName>
        <fullName evidence="4">Acyltransferase</fullName>
    </submittedName>
</protein>
<accession>E0DEF9</accession>
<dbReference type="GO" id="GO:0009103">
    <property type="term" value="P:lipopolysaccharide biosynthetic process"/>
    <property type="evidence" value="ECO:0007669"/>
    <property type="project" value="TreeGrafter"/>
</dbReference>
<evidence type="ECO:0000256" key="2">
    <source>
        <dbReference type="SAM" id="Phobius"/>
    </source>
</evidence>